<proteinExistence type="predicted"/>
<name>F4G2R8_METCR</name>
<reference evidence="2 3" key="1">
    <citation type="journal article" date="2011" name="J. Bacteriol.">
        <title>Complete genome sequence of Metallosphaera cuprina, a metal sulfide-oxidizing archaeon from a hot spring.</title>
        <authorList>
            <person name="Liu L.J."/>
            <person name="You X.Y."/>
            <person name="Zheng H."/>
            <person name="Wang S."/>
            <person name="Jiang C.Y."/>
            <person name="Liu S.J."/>
        </authorList>
    </citation>
    <scope>NUCLEOTIDE SEQUENCE [LARGE SCALE GENOMIC DNA]</scope>
    <source>
        <strain evidence="2 3">Ar-4</strain>
    </source>
</reference>
<dbReference type="EMBL" id="CP002656">
    <property type="protein sequence ID" value="AEB95116.1"/>
    <property type="molecule type" value="Genomic_DNA"/>
</dbReference>
<protein>
    <submittedName>
        <fullName evidence="2">Uncharacterized protein</fullName>
    </submittedName>
</protein>
<dbReference type="STRING" id="1006006.Mcup_1011"/>
<feature type="transmembrane region" description="Helical" evidence="1">
    <location>
        <begin position="15"/>
        <end position="35"/>
    </location>
</feature>
<dbReference type="eggNOG" id="arCOG07269">
    <property type="taxonomic scope" value="Archaea"/>
</dbReference>
<evidence type="ECO:0000313" key="3">
    <source>
        <dbReference type="Proteomes" id="UP000007812"/>
    </source>
</evidence>
<keyword evidence="1" id="KW-0472">Membrane</keyword>
<keyword evidence="1" id="KW-1133">Transmembrane helix</keyword>
<dbReference type="Proteomes" id="UP000007812">
    <property type="component" value="Chromosome"/>
</dbReference>
<keyword evidence="1" id="KW-0812">Transmembrane</keyword>
<dbReference type="PATRIC" id="fig|1006006.8.peg.1003"/>
<dbReference type="KEGG" id="mcn:Mcup_1011"/>
<gene>
    <name evidence="2" type="ordered locus">Mcup_1011</name>
</gene>
<keyword evidence="3" id="KW-1185">Reference proteome</keyword>
<evidence type="ECO:0000313" key="2">
    <source>
        <dbReference type="EMBL" id="AEB95116.1"/>
    </source>
</evidence>
<dbReference type="AlphaFoldDB" id="F4G2R8"/>
<organism evidence="2 3">
    <name type="scientific">Metallosphaera cuprina (strain Ar-4)</name>
    <dbReference type="NCBI Taxonomy" id="1006006"/>
    <lineage>
        <taxon>Archaea</taxon>
        <taxon>Thermoproteota</taxon>
        <taxon>Thermoprotei</taxon>
        <taxon>Sulfolobales</taxon>
        <taxon>Sulfolobaceae</taxon>
        <taxon>Metallosphaera</taxon>
    </lineage>
</organism>
<sequence>MYNKISHVRKVRQNVLIWITLVVLASNAFLGYQIYSLIHPQTASSQTIYLNSSSLSSNQGSTQVIRTLNGTSFSYEYDVRLSVSKLGTYLIGIDPKGFSSLYVLIYKDDGNTTSLSLNNTKAQIVVTDHEFEFKMFVSGVYENNQTVTPQVIANALGLYYQFLSPLNGIGKVSNSSIDHETNSSDNSSYAEDQYQNVSNSSIDHETNSSDNSSYAEDQYQSYTYYDWGNQINNVKVNYPTRGV</sequence>
<accession>F4G2R8</accession>
<dbReference type="HOGENOM" id="CLU_1140566_0_0_2"/>
<evidence type="ECO:0000256" key="1">
    <source>
        <dbReference type="SAM" id="Phobius"/>
    </source>
</evidence>